<organism evidence="2 3">
    <name type="scientific">Salsuginibacillus halophilus</name>
    <dbReference type="NCBI Taxonomy" id="517424"/>
    <lineage>
        <taxon>Bacteria</taxon>
        <taxon>Bacillati</taxon>
        <taxon>Bacillota</taxon>
        <taxon>Bacilli</taxon>
        <taxon>Bacillales</taxon>
        <taxon>Bacillaceae</taxon>
        <taxon>Salsuginibacillus</taxon>
    </lineage>
</organism>
<dbReference type="RefSeq" id="WP_106588206.1">
    <property type="nucleotide sequence ID" value="NZ_PYAV01000005.1"/>
</dbReference>
<sequence>MPYFRFIIIVSSKTLSKIFQMATATFFGRMPSKDDSKISMAGLLSLYWVFIGGSVIFPEAADIFIPFLPEDETIIFIASLSLFLLLPLVVGYITSRVENQRHRSTFVQMMKGYPYTFLVGFLVIGLVIIVPIIKFPQIIKLRSLKHMAVMVKKGQYDEALKAVKATLNEYNIDFHVQDPPGYLWWPFVILTWVQASIFNRQMAKRMKILKGELNGETVEIILHATDLSIIGSEKEVMQVMGMLAEGIDEHYLYFSWDDSSQKVEDQIYHWQQQLADGETIPVEDIESVLQELRTLPLSMDEWNAIRRQLYRVERDNYKNKCVEPL</sequence>
<feature type="transmembrane region" description="Helical" evidence="1">
    <location>
        <begin position="73"/>
        <end position="94"/>
    </location>
</feature>
<accession>A0A2P8HKW8</accession>
<gene>
    <name evidence="2" type="ORF">B0H94_10518</name>
</gene>
<feature type="transmembrane region" description="Helical" evidence="1">
    <location>
        <begin position="40"/>
        <end position="61"/>
    </location>
</feature>
<comment type="caution">
    <text evidence="2">The sequence shown here is derived from an EMBL/GenBank/DDBJ whole genome shotgun (WGS) entry which is preliminary data.</text>
</comment>
<reference evidence="2 3" key="1">
    <citation type="submission" date="2018-03" db="EMBL/GenBank/DDBJ databases">
        <title>Genomic Encyclopedia of Type Strains, Phase III (KMG-III): the genomes of soil and plant-associated and newly described type strains.</title>
        <authorList>
            <person name="Whitman W."/>
        </authorList>
    </citation>
    <scope>NUCLEOTIDE SEQUENCE [LARGE SCALE GENOMIC DNA]</scope>
    <source>
        <strain evidence="2 3">CGMCC 1.07653</strain>
    </source>
</reference>
<dbReference type="AlphaFoldDB" id="A0A2P8HKW8"/>
<evidence type="ECO:0000256" key="1">
    <source>
        <dbReference type="SAM" id="Phobius"/>
    </source>
</evidence>
<dbReference type="OrthoDB" id="5242965at2"/>
<feature type="transmembrane region" description="Helical" evidence="1">
    <location>
        <begin position="115"/>
        <end position="133"/>
    </location>
</feature>
<name>A0A2P8HKW8_9BACI</name>
<evidence type="ECO:0000313" key="2">
    <source>
        <dbReference type="EMBL" id="PSL46868.1"/>
    </source>
</evidence>
<keyword evidence="1" id="KW-0472">Membrane</keyword>
<keyword evidence="3" id="KW-1185">Reference proteome</keyword>
<proteinExistence type="predicted"/>
<feature type="transmembrane region" description="Helical" evidence="1">
    <location>
        <begin position="182"/>
        <end position="199"/>
    </location>
</feature>
<protein>
    <submittedName>
        <fullName evidence="2">Uncharacterized protein</fullName>
    </submittedName>
</protein>
<evidence type="ECO:0000313" key="3">
    <source>
        <dbReference type="Proteomes" id="UP000242310"/>
    </source>
</evidence>
<keyword evidence="1" id="KW-0812">Transmembrane</keyword>
<keyword evidence="1" id="KW-1133">Transmembrane helix</keyword>
<dbReference type="EMBL" id="PYAV01000005">
    <property type="protein sequence ID" value="PSL46868.1"/>
    <property type="molecule type" value="Genomic_DNA"/>
</dbReference>
<dbReference type="Proteomes" id="UP000242310">
    <property type="component" value="Unassembled WGS sequence"/>
</dbReference>